<evidence type="ECO:0000256" key="1">
    <source>
        <dbReference type="SAM" id="MobiDB-lite"/>
    </source>
</evidence>
<accession>A0A177YFK9</accession>
<name>A0A177YFK9_9NOCA</name>
<sequence>MAGTAETMPDLSGLDKAAQLAALRRSMAAIPGRRDHAPTGPDEPGADVAPRVASSTVITGATTTGVEERALSGPVRARSLRTIPTPMPLSDLLPRGALARGTAISITGAGSILVGLVASASTAGHHVALIGQPKFGLLAVHEHGGDLSKVHLVKTGDGDPLDVASVCIDGIDLVISTVHDRDVPPTRARSILARTRTHAGVFAITDGRMPGLDLTISSRPVGYGGIEQGRGRIRSITVETTVHGRGITERTGRYTLTAPTFGEHGLRWSPAVTDAAAGHRPHRLAVAQ</sequence>
<evidence type="ECO:0000313" key="3">
    <source>
        <dbReference type="Proteomes" id="UP000077519"/>
    </source>
</evidence>
<evidence type="ECO:0000313" key="2">
    <source>
        <dbReference type="EMBL" id="OAK54009.1"/>
    </source>
</evidence>
<comment type="caution">
    <text evidence="2">The sequence shown here is derived from an EMBL/GenBank/DDBJ whole genome shotgun (WGS) entry which is preliminary data.</text>
</comment>
<keyword evidence="3" id="KW-1185">Reference proteome</keyword>
<proteinExistence type="predicted"/>
<dbReference type="Proteomes" id="UP000077519">
    <property type="component" value="Unassembled WGS sequence"/>
</dbReference>
<dbReference type="EMBL" id="LVHI01000013">
    <property type="protein sequence ID" value="OAK54009.1"/>
    <property type="molecule type" value="Genomic_DNA"/>
</dbReference>
<dbReference type="AlphaFoldDB" id="A0A177YFK9"/>
<organism evidence="2 3">
    <name type="scientific">Rhodococcoides kyotonense</name>
    <dbReference type="NCBI Taxonomy" id="398843"/>
    <lineage>
        <taxon>Bacteria</taxon>
        <taxon>Bacillati</taxon>
        <taxon>Actinomycetota</taxon>
        <taxon>Actinomycetes</taxon>
        <taxon>Mycobacteriales</taxon>
        <taxon>Nocardiaceae</taxon>
        <taxon>Rhodococcoides</taxon>
    </lineage>
</organism>
<feature type="region of interest" description="Disordered" evidence="1">
    <location>
        <begin position="29"/>
        <end position="51"/>
    </location>
</feature>
<protein>
    <submittedName>
        <fullName evidence="2">Uncharacterized protein</fullName>
    </submittedName>
</protein>
<gene>
    <name evidence="2" type="ORF">A3K89_21110</name>
</gene>
<reference evidence="2 3" key="1">
    <citation type="submission" date="2016-03" db="EMBL/GenBank/DDBJ databases">
        <title>Genome sequence of Rhodococcus kyotonensis KB10.</title>
        <authorList>
            <person name="Jeong H."/>
            <person name="Hong C.E."/>
            <person name="Jo S.H."/>
            <person name="Park J.M."/>
        </authorList>
    </citation>
    <scope>NUCLEOTIDE SEQUENCE [LARGE SCALE GENOMIC DNA]</scope>
    <source>
        <strain evidence="2 3">KB10</strain>
    </source>
</reference>
<dbReference type="RefSeq" id="WP_068426350.1">
    <property type="nucleotide sequence ID" value="NZ_LVHI01000013.1"/>
</dbReference>